<feature type="compositionally biased region" description="Basic and acidic residues" evidence="7">
    <location>
        <begin position="264"/>
        <end position="274"/>
    </location>
</feature>
<dbReference type="InterPro" id="IPR035967">
    <property type="entry name" value="SWAP/Surp_sf"/>
</dbReference>
<feature type="compositionally biased region" description="Acidic residues" evidence="7">
    <location>
        <begin position="253"/>
        <end position="263"/>
    </location>
</feature>
<dbReference type="Proteomes" id="UP001187192">
    <property type="component" value="Unassembled WGS sequence"/>
</dbReference>
<organism evidence="9 10">
    <name type="scientific">Ficus carica</name>
    <name type="common">Common fig</name>
    <dbReference type="NCBI Taxonomy" id="3494"/>
    <lineage>
        <taxon>Eukaryota</taxon>
        <taxon>Viridiplantae</taxon>
        <taxon>Streptophyta</taxon>
        <taxon>Embryophyta</taxon>
        <taxon>Tracheophyta</taxon>
        <taxon>Spermatophyta</taxon>
        <taxon>Magnoliopsida</taxon>
        <taxon>eudicotyledons</taxon>
        <taxon>Gunneridae</taxon>
        <taxon>Pentapetalae</taxon>
        <taxon>rosids</taxon>
        <taxon>fabids</taxon>
        <taxon>Rosales</taxon>
        <taxon>Moraceae</taxon>
        <taxon>Ficeae</taxon>
        <taxon>Ficus</taxon>
    </lineage>
</organism>
<dbReference type="GO" id="GO:0003723">
    <property type="term" value="F:RNA binding"/>
    <property type="evidence" value="ECO:0007669"/>
    <property type="project" value="UniProtKB-KW"/>
</dbReference>
<dbReference type="EMBL" id="BTGU01000038">
    <property type="protein sequence ID" value="GMN51635.1"/>
    <property type="molecule type" value="Genomic_DNA"/>
</dbReference>
<evidence type="ECO:0000259" key="8">
    <source>
        <dbReference type="PROSITE" id="PS50128"/>
    </source>
</evidence>
<dbReference type="SUPFAM" id="SSF109905">
    <property type="entry name" value="Surp module (SWAP domain)"/>
    <property type="match status" value="2"/>
</dbReference>
<keyword evidence="1" id="KW-0507">mRNA processing</keyword>
<evidence type="ECO:0000256" key="2">
    <source>
        <dbReference type="ARBA" id="ARBA00022737"/>
    </source>
</evidence>
<dbReference type="FunFam" id="1.10.10.790:FF:000011">
    <property type="entry name" value="Splicing factor, suppressor of white-apricot"/>
    <property type="match status" value="1"/>
</dbReference>
<dbReference type="PANTHER" id="PTHR13161:SF15">
    <property type="entry name" value="SPLICING FACTOR, SUPPRESSOR OF WHITE-APRICOT HOMOLOG"/>
    <property type="match status" value="1"/>
</dbReference>
<keyword evidence="10" id="KW-1185">Reference proteome</keyword>
<sequence>MDLEVVGRHALLFDDDASAAFVNSKEALVEWNSLSIDRYDVRHLLSGPPPPRSRRRLPLPSDASLESDLDCERYLDLPPPSDEQEQDTGKDVETVVDGGFHAVSFTYGNPDEVTALKNNDAESVFWPPFPVPESLIQNLVNARSRDGVLVIQGAVQPPTEKVHQIIARTAMFVSKHGGQSEIVLRVKQGDNPTFGFLMPDHHLHPYFRFIVDHQELLKSGVDGKSLEEEKKSGNGSDQAGGALSLLGSVYGSGEDEDGTTEDLPDAKSDKSRETVDVAGCVTVSYGLEQVESSANTTVKNEVVSNNMKEKVHVIKRNRSINTVKISTKSEMKRDGDALGSVGVATSKSQEPAMPSTSKVELPVLEPPSELKRVVEKIVEFILKNGKEFEGVLAEQDRKFGRFPFLLPSNPYHPYYLKVLQKTQESKLAGKGCVSEKNESTGHGIEKKTTMRRESDAVSSGYVDADIPYDYDKKDKFRMVLGKSKKDGQDPPPKVSQPQCKVTMDADAAAAILKAATSGIKNPSLDLIPKLSGYGIGQGRSNESGKSLSVESLPTSQHRSSTQRQTTVGESIVFVPVAKKAIAKTAANEADSSEASLTREQMLKAERLKRAKMFAAMVKSGAAPLKPERLRSLSVEPPGSGTSSPSNEVVNPAGKEREGSSAPVDVDTSDKIEKFEKKTVVEYNERRSRRSYRSRSKREDAEEEEEQQQEEEEDEKDHKHSRKHRSHRSSRHSRDRHKHRKRHSSSKDLESRHHDKHGSDEYSDDEDRHSRRRHKHNSSSDDGEHRSSRKRRKHHSSDDEEHHRSRCHLRHVDSTDDENRHTRDRHKHGDSSDDEGQHRSRSTRQRKHQSEREVELEEGEICARLDQSKANESERANREASVDLLKSRQQESAPSQPSETTVVSDDLRAKIRAMLMATL</sequence>
<feature type="compositionally biased region" description="Basic and acidic residues" evidence="7">
    <location>
        <begin position="809"/>
        <end position="837"/>
    </location>
</feature>
<name>A0AA88AGD5_FICCA</name>
<dbReference type="InterPro" id="IPR040397">
    <property type="entry name" value="SWAP"/>
</dbReference>
<feature type="domain" description="SURP motif" evidence="8">
    <location>
        <begin position="165"/>
        <end position="207"/>
    </location>
</feature>
<feature type="region of interest" description="Disordered" evidence="7">
    <location>
        <begin position="619"/>
        <end position="903"/>
    </location>
</feature>
<evidence type="ECO:0000256" key="7">
    <source>
        <dbReference type="SAM" id="MobiDB-lite"/>
    </source>
</evidence>
<feature type="compositionally biased region" description="Polar residues" evidence="7">
    <location>
        <begin position="538"/>
        <end position="566"/>
    </location>
</feature>
<dbReference type="InterPro" id="IPR019147">
    <property type="entry name" value="SWAP_N_domain"/>
</dbReference>
<dbReference type="Pfam" id="PF01805">
    <property type="entry name" value="Surp"/>
    <property type="match status" value="2"/>
</dbReference>
<keyword evidence="2" id="KW-0677">Repeat</keyword>
<feature type="compositionally biased region" description="Basic residues" evidence="7">
    <location>
        <begin position="686"/>
        <end position="695"/>
    </location>
</feature>
<dbReference type="SMART" id="SM00648">
    <property type="entry name" value="SWAP"/>
    <property type="match status" value="2"/>
</dbReference>
<feature type="compositionally biased region" description="Acidic residues" evidence="7">
    <location>
        <begin position="700"/>
        <end position="714"/>
    </location>
</feature>
<feature type="region of interest" description="Disordered" evidence="7">
    <location>
        <begin position="537"/>
        <end position="566"/>
    </location>
</feature>
<evidence type="ECO:0000256" key="6">
    <source>
        <dbReference type="ARBA" id="ARBA00023187"/>
    </source>
</evidence>
<dbReference type="Gene3D" id="1.10.10.790">
    <property type="entry name" value="Surp module"/>
    <property type="match status" value="2"/>
</dbReference>
<feature type="compositionally biased region" description="Polar residues" evidence="7">
    <location>
        <begin position="889"/>
        <end position="902"/>
    </location>
</feature>
<reference evidence="9" key="1">
    <citation type="submission" date="2023-07" db="EMBL/GenBank/DDBJ databases">
        <title>draft genome sequence of fig (Ficus carica).</title>
        <authorList>
            <person name="Takahashi T."/>
            <person name="Nishimura K."/>
        </authorList>
    </citation>
    <scope>NUCLEOTIDE SEQUENCE</scope>
</reference>
<proteinExistence type="predicted"/>
<feature type="compositionally biased region" description="Basic and acidic residues" evidence="7">
    <location>
        <begin position="744"/>
        <end position="759"/>
    </location>
</feature>
<dbReference type="Pfam" id="PF09750">
    <property type="entry name" value="DRY_EERY"/>
    <property type="match status" value="1"/>
</dbReference>
<dbReference type="InterPro" id="IPR000061">
    <property type="entry name" value="Surp"/>
</dbReference>
<evidence type="ECO:0000256" key="5">
    <source>
        <dbReference type="ARBA" id="ARBA00023163"/>
    </source>
</evidence>
<dbReference type="PANTHER" id="PTHR13161">
    <property type="entry name" value="SPLICING FACTOR SUPPRESSOR OF WHITE APRICOT"/>
    <property type="match status" value="1"/>
</dbReference>
<evidence type="ECO:0000313" key="10">
    <source>
        <dbReference type="Proteomes" id="UP001187192"/>
    </source>
</evidence>
<feature type="region of interest" description="Disordered" evidence="7">
    <location>
        <begin position="227"/>
        <end position="274"/>
    </location>
</feature>
<dbReference type="AlphaFoldDB" id="A0AA88AGD5"/>
<keyword evidence="6" id="KW-0508">mRNA splicing</keyword>
<feature type="region of interest" description="Disordered" evidence="7">
    <location>
        <begin position="429"/>
        <end position="456"/>
    </location>
</feature>
<evidence type="ECO:0000256" key="3">
    <source>
        <dbReference type="ARBA" id="ARBA00022884"/>
    </source>
</evidence>
<evidence type="ECO:0000256" key="1">
    <source>
        <dbReference type="ARBA" id="ARBA00022664"/>
    </source>
</evidence>
<keyword evidence="4" id="KW-0805">Transcription regulation</keyword>
<accession>A0AA88AGD5</accession>
<feature type="compositionally biased region" description="Basic and acidic residues" evidence="7">
    <location>
        <begin position="860"/>
        <end position="888"/>
    </location>
</feature>
<evidence type="ECO:0000313" key="9">
    <source>
        <dbReference type="EMBL" id="GMN51635.1"/>
    </source>
</evidence>
<feature type="domain" description="SURP motif" evidence="8">
    <location>
        <begin position="373"/>
        <end position="415"/>
    </location>
</feature>
<keyword evidence="5" id="KW-0804">Transcription</keyword>
<evidence type="ECO:0000256" key="4">
    <source>
        <dbReference type="ARBA" id="ARBA00023015"/>
    </source>
</evidence>
<gene>
    <name evidence="9" type="ORF">TIFTF001_020789</name>
</gene>
<protein>
    <recommendedName>
        <fullName evidence="8">SURP motif domain-containing protein</fullName>
    </recommendedName>
</protein>
<dbReference type="GO" id="GO:0000395">
    <property type="term" value="P:mRNA 5'-splice site recognition"/>
    <property type="evidence" value="ECO:0007669"/>
    <property type="project" value="TreeGrafter"/>
</dbReference>
<feature type="compositionally biased region" description="Polar residues" evidence="7">
    <location>
        <begin position="639"/>
        <end position="648"/>
    </location>
</feature>
<dbReference type="PROSITE" id="PS50128">
    <property type="entry name" value="SURP"/>
    <property type="match status" value="2"/>
</dbReference>
<comment type="caution">
    <text evidence="9">The sequence shown here is derived from an EMBL/GenBank/DDBJ whole genome shotgun (WGS) entry which is preliminary data.</text>
</comment>
<dbReference type="SMART" id="SM01141">
    <property type="entry name" value="DRY_EERY"/>
    <property type="match status" value="1"/>
</dbReference>
<keyword evidence="3" id="KW-0694">RNA-binding</keyword>
<feature type="compositionally biased region" description="Basic residues" evidence="7">
    <location>
        <begin position="718"/>
        <end position="743"/>
    </location>
</feature>
<feature type="compositionally biased region" description="Basic and acidic residues" evidence="7">
    <location>
        <begin position="433"/>
        <end position="455"/>
    </location>
</feature>
<feature type="compositionally biased region" description="Basic and acidic residues" evidence="7">
    <location>
        <begin position="667"/>
        <end position="685"/>
    </location>
</feature>